<feature type="region of interest" description="Disordered" evidence="4">
    <location>
        <begin position="417"/>
        <end position="448"/>
    </location>
</feature>
<dbReference type="CDD" id="cd17808">
    <property type="entry name" value="HipA_Ec_like"/>
    <property type="match status" value="1"/>
</dbReference>
<feature type="domain" description="HipA N-terminal subdomain 1" evidence="6">
    <location>
        <begin position="8"/>
        <end position="105"/>
    </location>
</feature>
<keyword evidence="2" id="KW-0808">Transferase</keyword>
<dbReference type="Pfam" id="PF13657">
    <property type="entry name" value="Couple_hipA"/>
    <property type="match status" value="1"/>
</dbReference>
<dbReference type="Gene3D" id="1.10.1070.20">
    <property type="match status" value="1"/>
</dbReference>
<dbReference type="Proteomes" id="UP000178666">
    <property type="component" value="Chromosome"/>
</dbReference>
<evidence type="ECO:0000256" key="4">
    <source>
        <dbReference type="SAM" id="MobiDB-lite"/>
    </source>
</evidence>
<proteinExistence type="inferred from homology"/>
<keyword evidence="3" id="KW-0418">Kinase</keyword>
<dbReference type="InterPro" id="IPR017508">
    <property type="entry name" value="HipA_N1"/>
</dbReference>
<dbReference type="PANTHER" id="PTHR37419">
    <property type="entry name" value="SERINE/THREONINE-PROTEIN KINASE TOXIN HIPA"/>
    <property type="match status" value="1"/>
</dbReference>
<dbReference type="PANTHER" id="PTHR37419:SF1">
    <property type="entry name" value="SERINE_THREONINE-PROTEIN KINASE TOXIN HIPA"/>
    <property type="match status" value="1"/>
</dbReference>
<evidence type="ECO:0000256" key="1">
    <source>
        <dbReference type="ARBA" id="ARBA00010164"/>
    </source>
</evidence>
<dbReference type="GO" id="GO:0005829">
    <property type="term" value="C:cytosol"/>
    <property type="evidence" value="ECO:0007669"/>
    <property type="project" value="TreeGrafter"/>
</dbReference>
<evidence type="ECO:0000313" key="8">
    <source>
        <dbReference type="EMBL" id="AOZ46025.1"/>
    </source>
</evidence>
<dbReference type="InterPro" id="IPR012893">
    <property type="entry name" value="HipA-like_C"/>
</dbReference>
<reference evidence="8 10" key="1">
    <citation type="journal article" date="2016" name="Plant Dis.">
        <title>Improved production of propionic acid using genome shuffling.</title>
        <authorList>
            <person name="Luna-Flores C.H."/>
            <person name="Palfreyman R.W."/>
            <person name="Kromer J.O."/>
            <person name="Nielsen L.K."/>
            <person name="Marcellin E."/>
        </authorList>
    </citation>
    <scope>NUCLEOTIDE SEQUENCE [LARGE SCALE GENOMIC DNA]</scope>
    <source>
        <strain evidence="8 10">F3E8</strain>
    </source>
</reference>
<dbReference type="EMBL" id="CP014352">
    <property type="protein sequence ID" value="AMS04533.1"/>
    <property type="molecule type" value="Genomic_DNA"/>
</dbReference>
<evidence type="ECO:0000313" key="7">
    <source>
        <dbReference type="EMBL" id="AMS04533.1"/>
    </source>
</evidence>
<evidence type="ECO:0000313" key="10">
    <source>
        <dbReference type="Proteomes" id="UP000178666"/>
    </source>
</evidence>
<dbReference type="EMBL" id="CP015970">
    <property type="protein sequence ID" value="AOZ46025.1"/>
    <property type="molecule type" value="Genomic_DNA"/>
</dbReference>
<gene>
    <name evidence="8" type="ORF">A8L58_04045</name>
    <name evidence="7" type="ORF">AXH35_02580</name>
</gene>
<evidence type="ECO:0000313" key="9">
    <source>
        <dbReference type="Proteomes" id="UP000075221"/>
    </source>
</evidence>
<evidence type="ECO:0000259" key="6">
    <source>
        <dbReference type="Pfam" id="PF13657"/>
    </source>
</evidence>
<dbReference type="AlphaFoldDB" id="A0AAC8YDM0"/>
<evidence type="ECO:0008006" key="11">
    <source>
        <dbReference type="Google" id="ProtNLM"/>
    </source>
</evidence>
<dbReference type="GO" id="GO:0004674">
    <property type="term" value="F:protein serine/threonine kinase activity"/>
    <property type="evidence" value="ECO:0007669"/>
    <property type="project" value="TreeGrafter"/>
</dbReference>
<evidence type="ECO:0000259" key="5">
    <source>
        <dbReference type="Pfam" id="PF07804"/>
    </source>
</evidence>
<dbReference type="RefSeq" id="WP_062818972.1">
    <property type="nucleotide sequence ID" value="NZ_CP014352.1"/>
</dbReference>
<reference evidence="7 9" key="2">
    <citation type="submission" date="2016-02" db="EMBL/GenBank/DDBJ databases">
        <title>Complete Genome Sequence of Propionibacterium acidipropionici ATCC 55737.</title>
        <authorList>
            <person name="Luna Flores C.H."/>
            <person name="Nielsen L.K."/>
            <person name="Marcellin E."/>
        </authorList>
    </citation>
    <scope>NUCLEOTIDE SEQUENCE [LARGE SCALE GENOMIC DNA]</scope>
    <source>
        <strain evidence="7 9">ATCC 55737</strain>
    </source>
</reference>
<organism evidence="7 9">
    <name type="scientific">Acidipropionibacterium acidipropionici</name>
    <dbReference type="NCBI Taxonomy" id="1748"/>
    <lineage>
        <taxon>Bacteria</taxon>
        <taxon>Bacillati</taxon>
        <taxon>Actinomycetota</taxon>
        <taxon>Actinomycetes</taxon>
        <taxon>Propionibacteriales</taxon>
        <taxon>Propionibacteriaceae</taxon>
        <taxon>Acidipropionibacterium</taxon>
    </lineage>
</organism>
<sequence>MTSPDDRLVVWLAGRPAADLCRGDARGPVLSYREDYLNGPHIPLSPALAPTTAAQPRRRVAAFLDHLLPDNPDTRQRWARHFKVAPTTFDLLAVMGEETAGALQFLPPGLTDRRDAHYEPVSDVQIGRRLRELRTDQAGWAMPDERWSLAGAQAKFTLALLEGRWHRPVGSAASTHILKPGISRLHHQGLVEHLTMRVAKRVGLTTAITQWCEFDGEPALVITRFDRRGTDPVRRIHQVDMCQALGRGPKYETDGGPGAADIAGVIRRVSSDPQTDLYRLADALMFAHLTESPDAHAKNYALLLTETAARLAPLYDMATALPYEHTGLDLSVAMALGGQRRQGRVLPRHIVTMAERDLGIDAARILDRYLTMATELPGAFEEALDEQSGTPTTELRRRILPRLRQVTGLALDQLRTTSYTAPPHDPGRTWVHPHTRSGRQVEGYWRTH</sequence>
<protein>
    <recommendedName>
        <fullName evidence="11">Type II toxin-antitoxin system HipA family toxin</fullName>
    </recommendedName>
</protein>
<dbReference type="Pfam" id="PF07804">
    <property type="entry name" value="HipA_C"/>
    <property type="match status" value="1"/>
</dbReference>
<keyword evidence="10" id="KW-1185">Reference proteome</keyword>
<feature type="domain" description="HipA-like C-terminal" evidence="5">
    <location>
        <begin position="147"/>
        <end position="372"/>
    </location>
</feature>
<comment type="similarity">
    <text evidence="1">Belongs to the HipA Ser/Thr kinase family.</text>
</comment>
<accession>A0AAC8YDM0</accession>
<dbReference type="InterPro" id="IPR052028">
    <property type="entry name" value="HipA_Ser/Thr_kinase"/>
</dbReference>
<dbReference type="Proteomes" id="UP000075221">
    <property type="component" value="Chromosome"/>
</dbReference>
<dbReference type="NCBIfam" id="TIGR03071">
    <property type="entry name" value="couple_hipA"/>
    <property type="match status" value="1"/>
</dbReference>
<name>A0AAC8YDM0_9ACTN</name>
<evidence type="ECO:0000256" key="3">
    <source>
        <dbReference type="ARBA" id="ARBA00022777"/>
    </source>
</evidence>
<evidence type="ECO:0000256" key="2">
    <source>
        <dbReference type="ARBA" id="ARBA00022679"/>
    </source>
</evidence>